<dbReference type="InParanoid" id="A0A1D6LKB5"/>
<dbReference type="Pfam" id="PF00023">
    <property type="entry name" value="Ank"/>
    <property type="match status" value="2"/>
</dbReference>
<evidence type="ECO:0000256" key="5">
    <source>
        <dbReference type="ARBA" id="ARBA00022723"/>
    </source>
</evidence>
<dbReference type="PANTHER" id="PTHR24198:SF165">
    <property type="entry name" value="ANKYRIN REPEAT-CONTAINING PROTEIN-RELATED"/>
    <property type="match status" value="1"/>
</dbReference>
<dbReference type="InterPro" id="IPR036770">
    <property type="entry name" value="Ankyrin_rpt-contain_sf"/>
</dbReference>
<evidence type="ECO:0000259" key="11">
    <source>
        <dbReference type="PROSITE" id="PS50089"/>
    </source>
</evidence>
<dbReference type="GO" id="GO:0061630">
    <property type="term" value="F:ubiquitin protein ligase activity"/>
    <property type="evidence" value="ECO:0007669"/>
    <property type="project" value="UniProtKB-EC"/>
</dbReference>
<dbReference type="EC" id="2.3.2.27" evidence="3"/>
<comment type="pathway">
    <text evidence="2">Protein modification; protein ubiquitination.</text>
</comment>
<comment type="catalytic activity">
    <reaction evidence="1">
        <text>S-ubiquitinyl-[E2 ubiquitin-conjugating enzyme]-L-cysteine + [acceptor protein]-L-lysine = [E2 ubiquitin-conjugating enzyme]-L-cysteine + N(6)-ubiquitinyl-[acceptor protein]-L-lysine.</text>
        <dbReference type="EC" id="2.3.2.27"/>
    </reaction>
</comment>
<dbReference type="SUPFAM" id="SSF57850">
    <property type="entry name" value="RING/U-box"/>
    <property type="match status" value="1"/>
</dbReference>
<evidence type="ECO:0000256" key="1">
    <source>
        <dbReference type="ARBA" id="ARBA00000900"/>
    </source>
</evidence>
<keyword evidence="10" id="KW-0040">ANK repeat</keyword>
<keyword evidence="8" id="KW-0833">Ubl conjugation pathway</keyword>
<name>A0A1D6LKB5_MAIZE</name>
<evidence type="ECO:0000313" key="12">
    <source>
        <dbReference type="EMBL" id="AQK80151.1"/>
    </source>
</evidence>
<keyword evidence="6" id="KW-0677">Repeat</keyword>
<accession>A0A1D6LKB5</accession>
<dbReference type="OMA" id="CHEEPTE"/>
<evidence type="ECO:0000256" key="4">
    <source>
        <dbReference type="ARBA" id="ARBA00022679"/>
    </source>
</evidence>
<dbReference type="STRING" id="4577.A0A1D6LKB5"/>
<evidence type="ECO:0000256" key="6">
    <source>
        <dbReference type="ARBA" id="ARBA00022737"/>
    </source>
</evidence>
<dbReference type="GO" id="GO:0008270">
    <property type="term" value="F:zinc ion binding"/>
    <property type="evidence" value="ECO:0007669"/>
    <property type="project" value="UniProtKB-KW"/>
</dbReference>
<keyword evidence="5" id="KW-0479">Metal-binding</keyword>
<dbReference type="eggNOG" id="ENOG502QR1Y">
    <property type="taxonomic scope" value="Eukaryota"/>
</dbReference>
<dbReference type="Pfam" id="PF12796">
    <property type="entry name" value="Ank_2"/>
    <property type="match status" value="1"/>
</dbReference>
<evidence type="ECO:0000256" key="2">
    <source>
        <dbReference type="ARBA" id="ARBA00004906"/>
    </source>
</evidence>
<dbReference type="PANTHER" id="PTHR24198">
    <property type="entry name" value="ANKYRIN REPEAT AND PROTEIN KINASE DOMAIN-CONTAINING PROTEIN"/>
    <property type="match status" value="1"/>
</dbReference>
<evidence type="ECO:0000256" key="10">
    <source>
        <dbReference type="ARBA" id="ARBA00023043"/>
    </source>
</evidence>
<dbReference type="EMBL" id="CM000782">
    <property type="protein sequence ID" value="AQK80151.1"/>
    <property type="molecule type" value="Genomic_DNA"/>
</dbReference>
<dbReference type="AlphaFoldDB" id="A0A1D6LKB5"/>
<keyword evidence="4" id="KW-0808">Transferase</keyword>
<dbReference type="PROSITE" id="PS50088">
    <property type="entry name" value="ANK_REPEAT"/>
    <property type="match status" value="5"/>
</dbReference>
<dbReference type="PROSITE" id="PS00518">
    <property type="entry name" value="ZF_RING_1"/>
    <property type="match status" value="1"/>
</dbReference>
<dbReference type="Gene3D" id="3.30.40.10">
    <property type="entry name" value="Zinc/RING finger domain, C3HC4 (zinc finger)"/>
    <property type="match status" value="1"/>
</dbReference>
<dbReference type="ExpressionAtlas" id="A0A1D6LKB5">
    <property type="expression patterns" value="baseline and differential"/>
</dbReference>
<evidence type="ECO:0000256" key="3">
    <source>
        <dbReference type="ARBA" id="ARBA00012483"/>
    </source>
</evidence>
<dbReference type="SMR" id="A0A1D6LKB5"/>
<dbReference type="OrthoDB" id="539213at2759"/>
<dbReference type="PROSITE" id="PS50089">
    <property type="entry name" value="ZF_RING_2"/>
    <property type="match status" value="1"/>
</dbReference>
<dbReference type="Pfam" id="PF24921">
    <property type="entry name" value="RING_XB3-XBAT31"/>
    <property type="match status" value="1"/>
</dbReference>
<protein>
    <recommendedName>
        <fullName evidence="3">RING-type E3 ubiquitin transferase</fullName>
        <ecNumber evidence="3">2.3.2.27</ecNumber>
    </recommendedName>
</protein>
<gene>
    <name evidence="12" type="ORF">ZEAMMB73_Zm00001d036014</name>
</gene>
<dbReference type="SUPFAM" id="SSF48403">
    <property type="entry name" value="Ankyrin repeat"/>
    <property type="match status" value="1"/>
</dbReference>
<evidence type="ECO:0000256" key="9">
    <source>
        <dbReference type="ARBA" id="ARBA00022833"/>
    </source>
</evidence>
<dbReference type="Gene3D" id="1.25.40.20">
    <property type="entry name" value="Ankyrin repeat-containing domain"/>
    <property type="match status" value="3"/>
</dbReference>
<evidence type="ECO:0000256" key="7">
    <source>
        <dbReference type="ARBA" id="ARBA00022771"/>
    </source>
</evidence>
<dbReference type="SMART" id="SM00248">
    <property type="entry name" value="ANK"/>
    <property type="match status" value="5"/>
</dbReference>
<dbReference type="PaxDb" id="4577-GRMZM2G142345_P01"/>
<dbReference type="InterPro" id="IPR001841">
    <property type="entry name" value="Znf_RING"/>
</dbReference>
<dbReference type="InterPro" id="IPR056760">
    <property type="entry name" value="RING_XB3-like"/>
</dbReference>
<dbReference type="InterPro" id="IPR013083">
    <property type="entry name" value="Znf_RING/FYVE/PHD"/>
</dbReference>
<proteinExistence type="predicted"/>
<dbReference type="InterPro" id="IPR017907">
    <property type="entry name" value="Znf_RING_CS"/>
</dbReference>
<organism evidence="12">
    <name type="scientific">Zea mays</name>
    <name type="common">Maize</name>
    <dbReference type="NCBI Taxonomy" id="4577"/>
    <lineage>
        <taxon>Eukaryota</taxon>
        <taxon>Viridiplantae</taxon>
        <taxon>Streptophyta</taxon>
        <taxon>Embryophyta</taxon>
        <taxon>Tracheophyta</taxon>
        <taxon>Spermatophyta</taxon>
        <taxon>Magnoliopsida</taxon>
        <taxon>Liliopsida</taxon>
        <taxon>Poales</taxon>
        <taxon>Poaceae</taxon>
        <taxon>PACMAD clade</taxon>
        <taxon>Panicoideae</taxon>
        <taxon>Andropogonodae</taxon>
        <taxon>Andropogoneae</taxon>
        <taxon>Tripsacinae</taxon>
        <taxon>Zea</taxon>
    </lineage>
</organism>
<keyword evidence="7" id="KW-0863">Zinc-finger</keyword>
<dbReference type="PROSITE" id="PS50297">
    <property type="entry name" value="ANK_REP_REGION"/>
    <property type="match status" value="5"/>
</dbReference>
<feature type="domain" description="RING-type" evidence="11">
    <location>
        <begin position="295"/>
        <end position="345"/>
    </location>
</feature>
<sequence length="409" mass="41961">MGNALGCAGLGERLAASARNGDAAEVRRLLEENPGLARCAAVGSSLNSPLHLAAAKGHHEIAALLLENGAEVNARNLSGETALMQACRFGHWEVVQTLLVFGCNVSKVDSLSGQTALHLAAAGGHATCVRLLLAGAGAGRNKLVNRAASGGVTALHLAALHGHADCVHLLVDERADVAAPTLPCTAAPMAAIGAGSAPLHYAAAGGEVRCCQILVARGADRAAANCNGWIPLDVARTWGCQWLEHVLSPESHLRIPRFPPSAYLSSPLASALALARDCRLLLNTAQLDSGGADACAVCLERPCDVAAEAVCGHELCAKCALDLCSVVKSYDVPGIAGTIPCPLCRSAIASFRMRAAADEPEPDVNDAGGGRRGAGDRQAAPSSPEKKRSTDSEQDVVLPFYCAPLAVPS</sequence>
<keyword evidence="9" id="KW-0862">Zinc</keyword>
<evidence type="ECO:0000256" key="8">
    <source>
        <dbReference type="ARBA" id="ARBA00022786"/>
    </source>
</evidence>
<reference evidence="12" key="1">
    <citation type="submission" date="2015-12" db="EMBL/GenBank/DDBJ databases">
        <title>Update maize B73 reference genome by single molecule sequencing technologies.</title>
        <authorList>
            <consortium name="Maize Genome Sequencing Project"/>
            <person name="Ware D."/>
        </authorList>
    </citation>
    <scope>NUCLEOTIDE SEQUENCE</scope>
    <source>
        <tissue evidence="12">Seedling</tissue>
    </source>
</reference>
<dbReference type="InterPro" id="IPR002110">
    <property type="entry name" value="Ankyrin_rpt"/>
</dbReference>